<name>A0A1I7GPP5_9BURK</name>
<keyword evidence="4 6" id="KW-1133">Transmembrane helix</keyword>
<keyword evidence="8" id="KW-0808">Transferase</keyword>
<dbReference type="RefSeq" id="WP_139235352.1">
    <property type="nucleotide sequence ID" value="NZ_CYIG01000016.1"/>
</dbReference>
<dbReference type="OrthoDB" id="9760224at2"/>
<keyword evidence="9" id="KW-1185">Reference proteome</keyword>
<dbReference type="GO" id="GO:0005886">
    <property type="term" value="C:plasma membrane"/>
    <property type="evidence" value="ECO:0007669"/>
    <property type="project" value="UniProtKB-SubCell"/>
</dbReference>
<keyword evidence="2" id="KW-1003">Cell membrane</keyword>
<evidence type="ECO:0000256" key="2">
    <source>
        <dbReference type="ARBA" id="ARBA00022475"/>
    </source>
</evidence>
<evidence type="ECO:0000256" key="4">
    <source>
        <dbReference type="ARBA" id="ARBA00022989"/>
    </source>
</evidence>
<evidence type="ECO:0000259" key="7">
    <source>
        <dbReference type="Pfam" id="PF00884"/>
    </source>
</evidence>
<evidence type="ECO:0000256" key="6">
    <source>
        <dbReference type="SAM" id="Phobius"/>
    </source>
</evidence>
<dbReference type="STRING" id="343013.SAMN04489707_100682"/>
<dbReference type="AlphaFoldDB" id="A0A1I7GPP5"/>
<accession>A0A1I7GPP5</accession>
<dbReference type="GO" id="GO:0016740">
    <property type="term" value="F:transferase activity"/>
    <property type="evidence" value="ECO:0007669"/>
    <property type="project" value="UniProtKB-KW"/>
</dbReference>
<dbReference type="Gene3D" id="3.40.720.10">
    <property type="entry name" value="Alkaline Phosphatase, subunit A"/>
    <property type="match status" value="1"/>
</dbReference>
<evidence type="ECO:0000256" key="1">
    <source>
        <dbReference type="ARBA" id="ARBA00004651"/>
    </source>
</evidence>
<feature type="transmembrane region" description="Helical" evidence="6">
    <location>
        <begin position="48"/>
        <end position="67"/>
    </location>
</feature>
<comment type="subcellular location">
    <subcellularLocation>
        <location evidence="1">Cell membrane</location>
        <topology evidence="1">Multi-pass membrane protein</topology>
    </subcellularLocation>
</comment>
<dbReference type="Proteomes" id="UP000183656">
    <property type="component" value="Unassembled WGS sequence"/>
</dbReference>
<dbReference type="InterPro" id="IPR050448">
    <property type="entry name" value="OpgB/LTA_synthase_biosynth"/>
</dbReference>
<keyword evidence="5 6" id="KW-0472">Membrane</keyword>
<sequence>MVTLPARLRLGPTALLVLSFAACMGLRWQLTVAQLAQATACTRDCLVWGAIAYDAGVLGVLLALVGLARASPPWLRWLLTVCAVAVLWLYAVDMAVYDLFSFRLRIADLLKYAGDFSSNATVALPYLARGRGVLLVALTLLTSVFLVYAAKRALTSKQRKRALVYLSALPILWVFRYLPQGAEYVHQDGYQDYLSSNLQSGTDAPFSAALRTRLQNAPAPAQTCTPSARKARPVILLVVESLSLHHSQKFAGLKDYTPALDRIASEYSYLESFYANGFTTDGGLIALLTGHVPFPQVNRYQSTNTFAGYDKAQQDFFAALARQQVPALYFTSADLNFLGTRGWLKNLGFSYIEGPEHPAYAGLPRGSFDDPGDAALYRRLLQWLDRERPAGPFFAVVQTITTHPPFTIPGSTQHGEEAALRYADAALGEFVAQLQARHFFDDGLLFITGDHRSMTLLDAQEKARLGPAAPARVPAVVVSAEHRGQPPVAGQWQQADAIPSFLATMGLSSCTSAFQGRFLEQPVQARFIFHPLGTQRGQVLVKIKDQESPFFARLAGDDTAWITAPSDTQDAQAALQEINRQRALLPDLEANAARELLRFHQWIP</sequence>
<reference evidence="8 9" key="1">
    <citation type="submission" date="2016-10" db="EMBL/GenBank/DDBJ databases">
        <authorList>
            <person name="de Groot N.N."/>
        </authorList>
    </citation>
    <scope>NUCLEOTIDE SEQUENCE [LARGE SCALE GENOMIC DNA]</scope>
    <source>
        <strain evidence="8 9">R-24608</strain>
    </source>
</reference>
<dbReference type="PROSITE" id="PS51257">
    <property type="entry name" value="PROKAR_LIPOPROTEIN"/>
    <property type="match status" value="1"/>
</dbReference>
<evidence type="ECO:0000256" key="3">
    <source>
        <dbReference type="ARBA" id="ARBA00022692"/>
    </source>
</evidence>
<evidence type="ECO:0000313" key="9">
    <source>
        <dbReference type="Proteomes" id="UP000183656"/>
    </source>
</evidence>
<dbReference type="PANTHER" id="PTHR47371">
    <property type="entry name" value="LIPOTEICHOIC ACID SYNTHASE"/>
    <property type="match status" value="1"/>
</dbReference>
<dbReference type="PANTHER" id="PTHR47371:SF3">
    <property type="entry name" value="PHOSPHOGLYCEROL TRANSFERASE I"/>
    <property type="match status" value="1"/>
</dbReference>
<feature type="domain" description="Sulfatase N-terminal" evidence="7">
    <location>
        <begin position="234"/>
        <end position="506"/>
    </location>
</feature>
<dbReference type="Pfam" id="PF00884">
    <property type="entry name" value="Sulfatase"/>
    <property type="match status" value="1"/>
</dbReference>
<proteinExistence type="predicted"/>
<dbReference type="CDD" id="cd16015">
    <property type="entry name" value="LTA_synthase"/>
    <property type="match status" value="1"/>
</dbReference>
<keyword evidence="3 6" id="KW-0812">Transmembrane</keyword>
<organism evidence="8 9">
    <name type="scientific">Paenacidovorax caeni</name>
    <dbReference type="NCBI Taxonomy" id="343013"/>
    <lineage>
        <taxon>Bacteria</taxon>
        <taxon>Pseudomonadati</taxon>
        <taxon>Pseudomonadota</taxon>
        <taxon>Betaproteobacteria</taxon>
        <taxon>Burkholderiales</taxon>
        <taxon>Comamonadaceae</taxon>
        <taxon>Paenacidovorax</taxon>
    </lineage>
</organism>
<evidence type="ECO:0000256" key="5">
    <source>
        <dbReference type="ARBA" id="ARBA00023136"/>
    </source>
</evidence>
<dbReference type="InterPro" id="IPR017850">
    <property type="entry name" value="Alkaline_phosphatase_core_sf"/>
</dbReference>
<dbReference type="EMBL" id="FPBX01000006">
    <property type="protein sequence ID" value="SFU50415.1"/>
    <property type="molecule type" value="Genomic_DNA"/>
</dbReference>
<protein>
    <submittedName>
        <fullName evidence="8">Phosphoglycerol transferase MdoB</fullName>
    </submittedName>
</protein>
<feature type="transmembrane region" description="Helical" evidence="6">
    <location>
        <begin position="162"/>
        <end position="178"/>
    </location>
</feature>
<feature type="transmembrane region" description="Helical" evidence="6">
    <location>
        <begin position="74"/>
        <end position="92"/>
    </location>
</feature>
<dbReference type="SUPFAM" id="SSF53649">
    <property type="entry name" value="Alkaline phosphatase-like"/>
    <property type="match status" value="1"/>
</dbReference>
<evidence type="ECO:0000313" key="8">
    <source>
        <dbReference type="EMBL" id="SFU50415.1"/>
    </source>
</evidence>
<gene>
    <name evidence="8" type="ORF">SAMN04489707_100682</name>
</gene>
<dbReference type="InterPro" id="IPR000917">
    <property type="entry name" value="Sulfatase_N"/>
</dbReference>
<feature type="transmembrane region" description="Helical" evidence="6">
    <location>
        <begin position="132"/>
        <end position="150"/>
    </location>
</feature>